<evidence type="ECO:0000313" key="1">
    <source>
        <dbReference type="EMBL" id="MPN58099.1"/>
    </source>
</evidence>
<sequence length="130" mass="14918">MNIKLENLIPFDMLIENPTKVFDLVESGEQVILLRDNKPSYILTKIIVDAENEGGQQTSQKILTLHEAMEIVLKDQDGRRMHAAALADEIYNRGLYLKKDGTKAEYTQIRARCNHYQQFEVKPGNIICLK</sequence>
<comment type="caution">
    <text evidence="1">The sequence shown here is derived from an EMBL/GenBank/DDBJ whole genome shotgun (WGS) entry which is preliminary data.</text>
</comment>
<proteinExistence type="predicted"/>
<gene>
    <name evidence="1" type="ORF">SDC9_205800</name>
</gene>
<name>A0A645J5X1_9ZZZZ</name>
<reference evidence="1" key="1">
    <citation type="submission" date="2019-08" db="EMBL/GenBank/DDBJ databases">
        <authorList>
            <person name="Kucharzyk K."/>
            <person name="Murdoch R.W."/>
            <person name="Higgins S."/>
            <person name="Loffler F."/>
        </authorList>
    </citation>
    <scope>NUCLEOTIDE SEQUENCE</scope>
</reference>
<organism evidence="1">
    <name type="scientific">bioreactor metagenome</name>
    <dbReference type="NCBI Taxonomy" id="1076179"/>
    <lineage>
        <taxon>unclassified sequences</taxon>
        <taxon>metagenomes</taxon>
        <taxon>ecological metagenomes</taxon>
    </lineage>
</organism>
<accession>A0A645J5X1</accession>
<protein>
    <submittedName>
        <fullName evidence="1">Uncharacterized protein</fullName>
    </submittedName>
</protein>
<dbReference type="AlphaFoldDB" id="A0A645J5X1"/>
<dbReference type="EMBL" id="VSSQ01130434">
    <property type="protein sequence ID" value="MPN58099.1"/>
    <property type="molecule type" value="Genomic_DNA"/>
</dbReference>